<dbReference type="RefSeq" id="WP_309937547.1">
    <property type="nucleotide sequence ID" value="NZ_AP025305.1"/>
</dbReference>
<proteinExistence type="predicted"/>
<accession>A0AAE4BRM4</accession>
<comment type="caution">
    <text evidence="1">The sequence shown here is derived from an EMBL/GenBank/DDBJ whole genome shotgun (WGS) entry which is preliminary data.</text>
</comment>
<protein>
    <submittedName>
        <fullName evidence="1">Uncharacterized protein</fullName>
    </submittedName>
</protein>
<keyword evidence="2" id="KW-1185">Reference proteome</keyword>
<evidence type="ECO:0000313" key="2">
    <source>
        <dbReference type="Proteomes" id="UP001185092"/>
    </source>
</evidence>
<name>A0AAE4BRM4_9BACT</name>
<organism evidence="1 2">
    <name type="scientific">Aureibacter tunicatorum</name>
    <dbReference type="NCBI Taxonomy" id="866807"/>
    <lineage>
        <taxon>Bacteria</taxon>
        <taxon>Pseudomonadati</taxon>
        <taxon>Bacteroidota</taxon>
        <taxon>Cytophagia</taxon>
        <taxon>Cytophagales</taxon>
        <taxon>Persicobacteraceae</taxon>
        <taxon>Aureibacter</taxon>
    </lineage>
</organism>
<sequence>MQDLFMDIKMLAEGHFVIDGVEYKSVKAFRDYSEEIDRKLNQELARRAWQYCIENEIYIHKDQDIEQVSMCHAYPIDVLEESLFM</sequence>
<dbReference type="AlphaFoldDB" id="A0AAE4BRM4"/>
<dbReference type="EMBL" id="JAVDQD010000001">
    <property type="protein sequence ID" value="MDR6238078.1"/>
    <property type="molecule type" value="Genomic_DNA"/>
</dbReference>
<evidence type="ECO:0000313" key="1">
    <source>
        <dbReference type="EMBL" id="MDR6238078.1"/>
    </source>
</evidence>
<dbReference type="Proteomes" id="UP001185092">
    <property type="component" value="Unassembled WGS sequence"/>
</dbReference>
<gene>
    <name evidence="1" type="ORF">HNQ88_001054</name>
</gene>
<reference evidence="1" key="1">
    <citation type="submission" date="2023-07" db="EMBL/GenBank/DDBJ databases">
        <title>Genomic Encyclopedia of Type Strains, Phase IV (KMG-IV): sequencing the most valuable type-strain genomes for metagenomic binning, comparative biology and taxonomic classification.</title>
        <authorList>
            <person name="Goeker M."/>
        </authorList>
    </citation>
    <scope>NUCLEOTIDE SEQUENCE</scope>
    <source>
        <strain evidence="1">DSM 26174</strain>
    </source>
</reference>